<organism evidence="2 3">
    <name type="scientific">Decorospora gaudefroyi</name>
    <dbReference type="NCBI Taxonomy" id="184978"/>
    <lineage>
        <taxon>Eukaryota</taxon>
        <taxon>Fungi</taxon>
        <taxon>Dikarya</taxon>
        <taxon>Ascomycota</taxon>
        <taxon>Pezizomycotina</taxon>
        <taxon>Dothideomycetes</taxon>
        <taxon>Pleosporomycetidae</taxon>
        <taxon>Pleosporales</taxon>
        <taxon>Pleosporineae</taxon>
        <taxon>Pleosporaceae</taxon>
        <taxon>Decorospora</taxon>
    </lineage>
</organism>
<protein>
    <submittedName>
        <fullName evidence="2">Uncharacterized protein</fullName>
    </submittedName>
</protein>
<dbReference type="Proteomes" id="UP000800040">
    <property type="component" value="Unassembled WGS sequence"/>
</dbReference>
<feature type="compositionally biased region" description="Acidic residues" evidence="1">
    <location>
        <begin position="403"/>
        <end position="440"/>
    </location>
</feature>
<dbReference type="OrthoDB" id="5081713at2759"/>
<keyword evidence="3" id="KW-1185">Reference proteome</keyword>
<feature type="region of interest" description="Disordered" evidence="1">
    <location>
        <begin position="274"/>
        <end position="298"/>
    </location>
</feature>
<dbReference type="EMBL" id="ML975505">
    <property type="protein sequence ID" value="KAF1828716.1"/>
    <property type="molecule type" value="Genomic_DNA"/>
</dbReference>
<evidence type="ECO:0000313" key="3">
    <source>
        <dbReference type="Proteomes" id="UP000800040"/>
    </source>
</evidence>
<evidence type="ECO:0000313" key="2">
    <source>
        <dbReference type="EMBL" id="KAF1828716.1"/>
    </source>
</evidence>
<evidence type="ECO:0000256" key="1">
    <source>
        <dbReference type="SAM" id="MobiDB-lite"/>
    </source>
</evidence>
<gene>
    <name evidence="2" type="ORF">BDW02DRAFT_209370</name>
</gene>
<name>A0A6A5JYG3_9PLEO</name>
<feature type="region of interest" description="Disordered" evidence="1">
    <location>
        <begin position="337"/>
        <end position="440"/>
    </location>
</feature>
<accession>A0A6A5JYG3</accession>
<feature type="compositionally biased region" description="Basic and acidic residues" evidence="1">
    <location>
        <begin position="274"/>
        <end position="287"/>
    </location>
</feature>
<feature type="compositionally biased region" description="Basic and acidic residues" evidence="1">
    <location>
        <begin position="388"/>
        <end position="402"/>
    </location>
</feature>
<dbReference type="AlphaFoldDB" id="A0A6A5JYG3"/>
<reference evidence="2" key="1">
    <citation type="submission" date="2020-01" db="EMBL/GenBank/DDBJ databases">
        <authorList>
            <consortium name="DOE Joint Genome Institute"/>
            <person name="Haridas S."/>
            <person name="Albert R."/>
            <person name="Binder M."/>
            <person name="Bloem J."/>
            <person name="Labutti K."/>
            <person name="Salamov A."/>
            <person name="Andreopoulos B."/>
            <person name="Baker S.E."/>
            <person name="Barry K."/>
            <person name="Bills G."/>
            <person name="Bluhm B.H."/>
            <person name="Cannon C."/>
            <person name="Castanera R."/>
            <person name="Culley D.E."/>
            <person name="Daum C."/>
            <person name="Ezra D."/>
            <person name="Gonzalez J.B."/>
            <person name="Henrissat B."/>
            <person name="Kuo A."/>
            <person name="Liang C."/>
            <person name="Lipzen A."/>
            <person name="Lutzoni F."/>
            <person name="Magnuson J."/>
            <person name="Mondo S."/>
            <person name="Nolan M."/>
            <person name="Ohm R."/>
            <person name="Pangilinan J."/>
            <person name="Park H.-J."/>
            <person name="Ramirez L."/>
            <person name="Alfaro M."/>
            <person name="Sun H."/>
            <person name="Tritt A."/>
            <person name="Yoshinaga Y."/>
            <person name="Zwiers L.-H."/>
            <person name="Turgeon B.G."/>
            <person name="Goodwin S.B."/>
            <person name="Spatafora J.W."/>
            <person name="Crous P.W."/>
            <person name="Grigoriev I.V."/>
        </authorList>
    </citation>
    <scope>NUCLEOTIDE SEQUENCE</scope>
    <source>
        <strain evidence="2">P77</strain>
    </source>
</reference>
<proteinExistence type="predicted"/>
<sequence>MEIKRVADFIRSEDEDRWIEVVQCVFKRLTDVARQAECDDFPRTAADVVGRYRVDTNHTWEFGRKVLREYSRRTESKLKAPKPDLFLSFHAYLQGEAECGPLHGDDYIENFGMTRLNRLYEKYPTTIHRRRDLPFGFTPSPCKIFYSAGSVKDREYVHCQAANAAAVCLTLFANAAAGGRSSPILSEIRPVVCMTLVGPRIKVWIAYVTAIKKARYSYRMQCIWEGSLRNVLDNVKLCVIIENLHLWAMNHLRPWLSSCIDQWKRSIDEFEAEHNRYKPERSSEKQPVKPNQSKARVPLSGAIQSKLRNLSVDESTSDRAKTTYPSKDVTSQILELLQKSSDPNDPKARSSSSVQRVLKGRSKRLDTHGRSHFALRRANTLESCLDQDEGHVSSDETSKSSEEEVEEEEEEEGEEEQDDYDDDYEPGSEEEEDEEREENIDIALEQLKRSLRHDRRGRKALDVLLGYWSQHED</sequence>